<feature type="chain" id="PRO_5013621006" description="Transporter" evidence="3">
    <location>
        <begin position="24"/>
        <end position="521"/>
    </location>
</feature>
<keyword evidence="2" id="KW-0812">Transmembrane</keyword>
<protein>
    <recommendedName>
        <fullName evidence="6">Transporter</fullName>
    </recommendedName>
</protein>
<reference evidence="4 5" key="1">
    <citation type="journal article" date="2015" name="Sci. Rep.">
        <title>Chromosome-level genome map provides insights into diverse defense mechanisms in the medicinal fungus Ganoderma sinense.</title>
        <authorList>
            <person name="Zhu Y."/>
            <person name="Xu J."/>
            <person name="Sun C."/>
            <person name="Zhou S."/>
            <person name="Xu H."/>
            <person name="Nelson D.R."/>
            <person name="Qian J."/>
            <person name="Song J."/>
            <person name="Luo H."/>
            <person name="Xiang L."/>
            <person name="Li Y."/>
            <person name="Xu Z."/>
            <person name="Ji A."/>
            <person name="Wang L."/>
            <person name="Lu S."/>
            <person name="Hayward A."/>
            <person name="Sun W."/>
            <person name="Li X."/>
            <person name="Schwartz D.C."/>
            <person name="Wang Y."/>
            <person name="Chen S."/>
        </authorList>
    </citation>
    <scope>NUCLEOTIDE SEQUENCE [LARGE SCALE GENOMIC DNA]</scope>
    <source>
        <strain evidence="4 5">ZZ0214-1</strain>
    </source>
</reference>
<accession>A0A2G8S451</accession>
<dbReference type="AlphaFoldDB" id="A0A2G8S451"/>
<gene>
    <name evidence="4" type="ORF">GSI_08545</name>
</gene>
<keyword evidence="5" id="KW-1185">Reference proteome</keyword>
<proteinExistence type="predicted"/>
<keyword evidence="3" id="KW-0732">Signal</keyword>
<dbReference type="OrthoDB" id="3265734at2759"/>
<feature type="transmembrane region" description="Helical" evidence="2">
    <location>
        <begin position="220"/>
        <end position="243"/>
    </location>
</feature>
<dbReference type="STRING" id="1077348.A0A2G8S451"/>
<dbReference type="Proteomes" id="UP000230002">
    <property type="component" value="Unassembled WGS sequence"/>
</dbReference>
<evidence type="ECO:0000256" key="2">
    <source>
        <dbReference type="SAM" id="Phobius"/>
    </source>
</evidence>
<feature type="compositionally biased region" description="Basic and acidic residues" evidence="1">
    <location>
        <begin position="310"/>
        <end position="321"/>
    </location>
</feature>
<feature type="region of interest" description="Disordered" evidence="1">
    <location>
        <begin position="168"/>
        <end position="216"/>
    </location>
</feature>
<evidence type="ECO:0000313" key="5">
    <source>
        <dbReference type="Proteomes" id="UP000230002"/>
    </source>
</evidence>
<feature type="compositionally biased region" description="Low complexity" evidence="1">
    <location>
        <begin position="369"/>
        <end position="398"/>
    </location>
</feature>
<evidence type="ECO:0008006" key="6">
    <source>
        <dbReference type="Google" id="ProtNLM"/>
    </source>
</evidence>
<evidence type="ECO:0000313" key="4">
    <source>
        <dbReference type="EMBL" id="PIL28507.1"/>
    </source>
</evidence>
<comment type="caution">
    <text evidence="4">The sequence shown here is derived from an EMBL/GenBank/DDBJ whole genome shotgun (WGS) entry which is preliminary data.</text>
</comment>
<sequence>MPRIWSCSSFLCACLLSADVVRAGTLDVQDNSPALVYNGTWFPDASPNAHGKHETWTNASGASVYYDFQGSLWSASARPSVARAGSQVEVFATLRPTGTYLTNVSFRIDDNAPDFWVSNKNVPQETFNKLVYTSPGTLSTDGLHRITITNYGFVFWLVYLEITTPDVSGGNSSSSSSGTSTSTASSTGTGTQSSSAGTSSATSGSASSSSSSGSASRTPVIIGAVVGSVGGATLLLAALWFWCMYSRSRRREREAMAPTPFAGEGPSPHFTKDRPPANPSSRFQRWITDSQATATEPGYGYPSTGATEHAPQERERARSEPVDAEALKQLAVFRSAAEARAAPDTTHERSEPLRGTGTGTRPRPPPAASIPSVLETPHPSTTTHSVSPRSAAAPVSRSGALARAFTFSSRLSRDPARAGARPPPSDATMSSALASSGVLPPPSLYTPPGRNRPVFFRVLRRSRDGGVRLAGGAPQELDADMMAPEEYDQQILEAMSEGSTLPPEYQQYPTTGGEGERVAGR</sequence>
<name>A0A2G8S451_9APHY</name>
<keyword evidence="2" id="KW-0472">Membrane</keyword>
<evidence type="ECO:0000256" key="3">
    <source>
        <dbReference type="SAM" id="SignalP"/>
    </source>
</evidence>
<keyword evidence="2" id="KW-1133">Transmembrane helix</keyword>
<organism evidence="4 5">
    <name type="scientific">Ganoderma sinense ZZ0214-1</name>
    <dbReference type="NCBI Taxonomy" id="1077348"/>
    <lineage>
        <taxon>Eukaryota</taxon>
        <taxon>Fungi</taxon>
        <taxon>Dikarya</taxon>
        <taxon>Basidiomycota</taxon>
        <taxon>Agaricomycotina</taxon>
        <taxon>Agaricomycetes</taxon>
        <taxon>Polyporales</taxon>
        <taxon>Polyporaceae</taxon>
        <taxon>Ganoderma</taxon>
    </lineage>
</organism>
<feature type="region of interest" description="Disordered" evidence="1">
    <location>
        <begin position="336"/>
        <end position="451"/>
    </location>
</feature>
<evidence type="ECO:0000256" key="1">
    <source>
        <dbReference type="SAM" id="MobiDB-lite"/>
    </source>
</evidence>
<feature type="region of interest" description="Disordered" evidence="1">
    <location>
        <begin position="256"/>
        <end position="322"/>
    </location>
</feature>
<dbReference type="EMBL" id="AYKW01000023">
    <property type="protein sequence ID" value="PIL28507.1"/>
    <property type="molecule type" value="Genomic_DNA"/>
</dbReference>
<feature type="region of interest" description="Disordered" evidence="1">
    <location>
        <begin position="496"/>
        <end position="521"/>
    </location>
</feature>
<feature type="signal peptide" evidence="3">
    <location>
        <begin position="1"/>
        <end position="23"/>
    </location>
</feature>
<feature type="compositionally biased region" description="Polar residues" evidence="1">
    <location>
        <begin position="279"/>
        <end position="294"/>
    </location>
</feature>